<dbReference type="EMBL" id="BARS01036316">
    <property type="protein sequence ID" value="GAG14631.1"/>
    <property type="molecule type" value="Genomic_DNA"/>
</dbReference>
<sequence length="258" mass="28274">PKVKGAELTLFEDDFESYQVGDFPSSGGWEMIFSGAGPQYQVIVDNVSASPTKSLQLLGQSSWACDTVKRFNTNCPIIGYEAQVLVEDIDVVDWPTGRVGFWSRAASNIGRFYALVSFWGGGTIKADGQVLQNYTANTWYKIRVILNKETRLFSVWIDDVLLLENAFVPHDTSNIEAFGLASEMFGSFKAYFDDVKVFYVFDLDPKLELVPATGIAATTLVGSGFAPNSKISVTWDGTPIPTVPSPLITDGYGNFTAI</sequence>
<accession>X0WPM0</accession>
<evidence type="ECO:0000313" key="1">
    <source>
        <dbReference type="EMBL" id="GAG14631.1"/>
    </source>
</evidence>
<organism evidence="1">
    <name type="scientific">marine sediment metagenome</name>
    <dbReference type="NCBI Taxonomy" id="412755"/>
    <lineage>
        <taxon>unclassified sequences</taxon>
        <taxon>metagenomes</taxon>
        <taxon>ecological metagenomes</taxon>
    </lineage>
</organism>
<protein>
    <submittedName>
        <fullName evidence="1">Uncharacterized protein</fullName>
    </submittedName>
</protein>
<comment type="caution">
    <text evidence="1">The sequence shown here is derived from an EMBL/GenBank/DDBJ whole genome shotgun (WGS) entry which is preliminary data.</text>
</comment>
<reference evidence="1" key="1">
    <citation type="journal article" date="2014" name="Front. Microbiol.">
        <title>High frequency of phylogenetically diverse reductive dehalogenase-homologous genes in deep subseafloor sedimentary metagenomes.</title>
        <authorList>
            <person name="Kawai M."/>
            <person name="Futagami T."/>
            <person name="Toyoda A."/>
            <person name="Takaki Y."/>
            <person name="Nishi S."/>
            <person name="Hori S."/>
            <person name="Arai W."/>
            <person name="Tsubouchi T."/>
            <person name="Morono Y."/>
            <person name="Uchiyama I."/>
            <person name="Ito T."/>
            <person name="Fujiyama A."/>
            <person name="Inagaki F."/>
            <person name="Takami H."/>
        </authorList>
    </citation>
    <scope>NUCLEOTIDE SEQUENCE</scope>
    <source>
        <strain evidence="1">Expedition CK06-06</strain>
    </source>
</reference>
<proteinExistence type="predicted"/>
<gene>
    <name evidence="1" type="ORF">S01H1_55842</name>
</gene>
<dbReference type="AlphaFoldDB" id="X0WPM0"/>
<feature type="non-terminal residue" evidence="1">
    <location>
        <position position="258"/>
    </location>
</feature>
<feature type="non-terminal residue" evidence="1">
    <location>
        <position position="1"/>
    </location>
</feature>
<name>X0WPM0_9ZZZZ</name>